<evidence type="ECO:0000256" key="4">
    <source>
        <dbReference type="ARBA" id="ARBA00023136"/>
    </source>
</evidence>
<feature type="transmembrane region" description="Helical" evidence="6">
    <location>
        <begin position="357"/>
        <end position="381"/>
    </location>
</feature>
<feature type="transmembrane region" description="Helical" evidence="6">
    <location>
        <begin position="487"/>
        <end position="506"/>
    </location>
</feature>
<protein>
    <submittedName>
        <fullName evidence="7">(pine wood nematode) hypothetical protein</fullName>
    </submittedName>
</protein>
<reference evidence="11" key="1">
    <citation type="submission" date="2016-11" db="UniProtKB">
        <authorList>
            <consortium name="WormBaseParasite"/>
        </authorList>
    </citation>
    <scope>IDENTIFICATION</scope>
</reference>
<feature type="transmembrane region" description="Helical" evidence="6">
    <location>
        <begin position="217"/>
        <end position="238"/>
    </location>
</feature>
<keyword evidence="10" id="KW-1185">Reference proteome</keyword>
<evidence type="ECO:0000256" key="1">
    <source>
        <dbReference type="ARBA" id="ARBA00004141"/>
    </source>
</evidence>
<evidence type="ECO:0000256" key="5">
    <source>
        <dbReference type="SAM" id="MobiDB-lite"/>
    </source>
</evidence>
<organism evidence="9 11">
    <name type="scientific">Bursaphelenchus xylophilus</name>
    <name type="common">Pinewood nematode worm</name>
    <name type="synonym">Aphelenchoides xylophilus</name>
    <dbReference type="NCBI Taxonomy" id="6326"/>
    <lineage>
        <taxon>Eukaryota</taxon>
        <taxon>Metazoa</taxon>
        <taxon>Ecdysozoa</taxon>
        <taxon>Nematoda</taxon>
        <taxon>Chromadorea</taxon>
        <taxon>Rhabditida</taxon>
        <taxon>Tylenchina</taxon>
        <taxon>Tylenchomorpha</taxon>
        <taxon>Aphelenchoidea</taxon>
        <taxon>Aphelenchoididae</taxon>
        <taxon>Bursaphelenchus</taxon>
    </lineage>
</organism>
<dbReference type="InterPro" id="IPR036259">
    <property type="entry name" value="MFS_trans_sf"/>
</dbReference>
<dbReference type="AlphaFoldDB" id="A0A1I7RNX9"/>
<feature type="transmembrane region" description="Helical" evidence="6">
    <location>
        <begin position="160"/>
        <end position="179"/>
    </location>
</feature>
<evidence type="ECO:0000256" key="3">
    <source>
        <dbReference type="ARBA" id="ARBA00022989"/>
    </source>
</evidence>
<dbReference type="WBParaSite" id="BXY_0241900.1">
    <property type="protein sequence ID" value="BXY_0241900.1"/>
    <property type="gene ID" value="BXY_0241900"/>
</dbReference>
<dbReference type="EMBL" id="CAJFCV020000005">
    <property type="protein sequence ID" value="CAG9124374.1"/>
    <property type="molecule type" value="Genomic_DNA"/>
</dbReference>
<dbReference type="OrthoDB" id="3936150at2759"/>
<proteinExistence type="predicted"/>
<dbReference type="EMBL" id="CAJFDI010000005">
    <property type="protein sequence ID" value="CAD5232254.1"/>
    <property type="molecule type" value="Genomic_DNA"/>
</dbReference>
<comment type="subcellular location">
    <subcellularLocation>
        <location evidence="1">Membrane</location>
        <topology evidence="1">Multi-pass membrane protein</topology>
    </subcellularLocation>
</comment>
<feature type="region of interest" description="Disordered" evidence="5">
    <location>
        <begin position="563"/>
        <end position="586"/>
    </location>
</feature>
<dbReference type="PANTHER" id="PTHR24064">
    <property type="entry name" value="SOLUTE CARRIER FAMILY 22 MEMBER"/>
    <property type="match status" value="1"/>
</dbReference>
<feature type="transmembrane region" description="Helical" evidence="6">
    <location>
        <begin position="244"/>
        <end position="263"/>
    </location>
</feature>
<dbReference type="Proteomes" id="UP000582659">
    <property type="component" value="Unassembled WGS sequence"/>
</dbReference>
<keyword evidence="2 6" id="KW-0812">Transmembrane</keyword>
<accession>A0A1I7RNX9</accession>
<keyword evidence="3 6" id="KW-1133">Transmembrane helix</keyword>
<evidence type="ECO:0000313" key="11">
    <source>
        <dbReference type="WBParaSite" id="BXY_0241900.1"/>
    </source>
</evidence>
<feature type="transmembrane region" description="Helical" evidence="6">
    <location>
        <begin position="422"/>
        <end position="440"/>
    </location>
</feature>
<feature type="transmembrane region" description="Helical" evidence="6">
    <location>
        <begin position="133"/>
        <end position="153"/>
    </location>
</feature>
<dbReference type="Proteomes" id="UP000095284">
    <property type="component" value="Unplaced"/>
</dbReference>
<dbReference type="SUPFAM" id="SSF103473">
    <property type="entry name" value="MFS general substrate transporter"/>
    <property type="match status" value="1"/>
</dbReference>
<dbReference type="InterPro" id="IPR005828">
    <property type="entry name" value="MFS_sugar_transport-like"/>
</dbReference>
<dbReference type="Pfam" id="PF00083">
    <property type="entry name" value="Sugar_tr"/>
    <property type="match status" value="1"/>
</dbReference>
<evidence type="ECO:0000256" key="2">
    <source>
        <dbReference type="ARBA" id="ARBA00022692"/>
    </source>
</evidence>
<feature type="transmembrane region" description="Helical" evidence="6">
    <location>
        <begin position="393"/>
        <end position="416"/>
    </location>
</feature>
<evidence type="ECO:0000313" key="8">
    <source>
        <dbReference type="EMBL" id="CAG9124374.1"/>
    </source>
</evidence>
<evidence type="ECO:0000313" key="9">
    <source>
        <dbReference type="Proteomes" id="UP000095284"/>
    </source>
</evidence>
<feature type="transmembrane region" description="Helical" evidence="6">
    <location>
        <begin position="331"/>
        <end position="351"/>
    </location>
</feature>
<dbReference type="eggNOG" id="KOG0255">
    <property type="taxonomic scope" value="Eukaryota"/>
</dbReference>
<evidence type="ECO:0000313" key="10">
    <source>
        <dbReference type="Proteomes" id="UP000659654"/>
    </source>
</evidence>
<feature type="transmembrane region" description="Helical" evidence="6">
    <location>
        <begin position="452"/>
        <end position="475"/>
    </location>
</feature>
<dbReference type="GO" id="GO:0022857">
    <property type="term" value="F:transmembrane transporter activity"/>
    <property type="evidence" value="ECO:0007669"/>
    <property type="project" value="InterPro"/>
</dbReference>
<dbReference type="Gene3D" id="1.20.1250.20">
    <property type="entry name" value="MFS general substrate transporter like domains"/>
    <property type="match status" value="1"/>
</dbReference>
<name>A0A1I7RNX9_BURXY</name>
<evidence type="ECO:0000313" key="7">
    <source>
        <dbReference type="EMBL" id="CAD5232254.1"/>
    </source>
</evidence>
<keyword evidence="4 6" id="KW-0472">Membrane</keyword>
<reference evidence="8" key="2">
    <citation type="submission" date="2020-08" db="EMBL/GenBank/DDBJ databases">
        <authorList>
            <person name="Kikuchi T."/>
        </authorList>
    </citation>
    <scope>NUCLEOTIDE SEQUENCE</scope>
    <source>
        <strain evidence="7">Ka4C1</strain>
    </source>
</reference>
<dbReference type="GO" id="GO:0016020">
    <property type="term" value="C:membrane"/>
    <property type="evidence" value="ECO:0007669"/>
    <property type="project" value="UniProtKB-SubCell"/>
</dbReference>
<sequence length="586" mass="65879">MAADKVVRRRTSSFFSKRRVRKEPEQYEHFEDVIEQVDPLGRYQIFACFCILFAQIEWTGNLSFVNIVGSTEPDWNCHLSNGTIATIPQPAKDHCHIIKENCSKLSAVEGSADFKSIVASFQLVCEDANKPQIINILQSVSLMIGAILGGHLGDAFGRQFMFYVCQLGICITSCLIVASTGWQGFAAAQFCNGILYGIVEVESLTMLMEMTSDQFRMIPNACFQTNLANVVVALIAFLTKDWQMFFVFLNLVNLPTCMGFMLWHESPRWLLVKGEIASACDVLNDLTDKRWNGTEVKFTPLNLQKIPQDTSKKFYSFYDLFSNRRFAKQSMLQIVSMITCAIVSVCYMRVIREFSGSSILIVFLDGCVRLIIPIIIIVADIKFDSFTRRIQFLLALSLMGISLLIAMILVICGVPYQNLTVAIIVTFGAMINDSVLWMNIIQVTTQRYPTVIRCCAFGSVFCAKHIGTIIGILILPPILDSDFPGGAFLVPLLLIMVTLVLGIILMPETKGKALLDTMDDVDYTRVEKALPKALLKLATIHRVIQQENQKKIDEENKERYDEWKRGLREQPGNSNVAFEEGITDSE</sequence>
<evidence type="ECO:0000256" key="6">
    <source>
        <dbReference type="SAM" id="Phobius"/>
    </source>
</evidence>
<dbReference type="Proteomes" id="UP000659654">
    <property type="component" value="Unassembled WGS sequence"/>
</dbReference>
<gene>
    <name evidence="7" type="ORF">BXYJ_LOCUS12345</name>
</gene>
<dbReference type="SMR" id="A0A1I7RNX9"/>